<accession>A0A6A3AD68</accession>
<proteinExistence type="predicted"/>
<feature type="domain" description="GRPD C-terminal" evidence="1">
    <location>
        <begin position="1"/>
        <end position="27"/>
    </location>
</feature>
<sequence length="107" mass="11275">MTAVEFSMDHPYGKAVALMNFKSGIIEKKVPSVMESKTFLTMKIWSRVTMVAGVVVAVEGVVADIVGVAAEGTISVAYLGVYVVGRVPRRSLASIGIVSLGSRTVGE</sequence>
<dbReference type="AlphaFoldDB" id="A0A6A3AD68"/>
<protein>
    <recommendedName>
        <fullName evidence="1">GRPD C-terminal domain-containing protein</fullName>
    </recommendedName>
</protein>
<reference evidence="2" key="1">
    <citation type="submission" date="2019-09" db="EMBL/GenBank/DDBJ databases">
        <title>Draft genome information of white flower Hibiscus syriacus.</title>
        <authorList>
            <person name="Kim Y.-M."/>
        </authorList>
    </citation>
    <scope>NUCLEOTIDE SEQUENCE [LARGE SCALE GENOMIC DNA]</scope>
    <source>
        <strain evidence="2">YM2019G1</strain>
    </source>
</reference>
<name>A0A6A3AD68_HIBSY</name>
<keyword evidence="3" id="KW-1185">Reference proteome</keyword>
<dbReference type="InterPro" id="IPR057518">
    <property type="entry name" value="GRDP_C"/>
</dbReference>
<dbReference type="Proteomes" id="UP000436088">
    <property type="component" value="Unassembled WGS sequence"/>
</dbReference>
<organism evidence="2 3">
    <name type="scientific">Hibiscus syriacus</name>
    <name type="common">Rose of Sharon</name>
    <dbReference type="NCBI Taxonomy" id="106335"/>
    <lineage>
        <taxon>Eukaryota</taxon>
        <taxon>Viridiplantae</taxon>
        <taxon>Streptophyta</taxon>
        <taxon>Embryophyta</taxon>
        <taxon>Tracheophyta</taxon>
        <taxon>Spermatophyta</taxon>
        <taxon>Magnoliopsida</taxon>
        <taxon>eudicotyledons</taxon>
        <taxon>Gunneridae</taxon>
        <taxon>Pentapetalae</taxon>
        <taxon>rosids</taxon>
        <taxon>malvids</taxon>
        <taxon>Malvales</taxon>
        <taxon>Malvaceae</taxon>
        <taxon>Malvoideae</taxon>
        <taxon>Hibiscus</taxon>
    </lineage>
</organism>
<dbReference type="Pfam" id="PF25335">
    <property type="entry name" value="GRDP_C"/>
    <property type="match status" value="1"/>
</dbReference>
<evidence type="ECO:0000313" key="3">
    <source>
        <dbReference type="Proteomes" id="UP000436088"/>
    </source>
</evidence>
<dbReference type="EMBL" id="VEPZ02001018">
    <property type="protein sequence ID" value="KAE8701697.1"/>
    <property type="molecule type" value="Genomic_DNA"/>
</dbReference>
<evidence type="ECO:0000313" key="2">
    <source>
        <dbReference type="EMBL" id="KAE8701697.1"/>
    </source>
</evidence>
<gene>
    <name evidence="2" type="ORF">F3Y22_tig00110515pilonHSYRG00176</name>
</gene>
<evidence type="ECO:0000259" key="1">
    <source>
        <dbReference type="Pfam" id="PF25335"/>
    </source>
</evidence>
<comment type="caution">
    <text evidence="2">The sequence shown here is derived from an EMBL/GenBank/DDBJ whole genome shotgun (WGS) entry which is preliminary data.</text>
</comment>